<reference evidence="2" key="2">
    <citation type="journal article" date="2019" name="Mol. Plant Microbe Interact.">
        <title>Genome sequence resources for four phytopathogenic fungi from the Colletotrichum orbiculare species complex.</title>
        <authorList>
            <person name="Gan P."/>
            <person name="Tsushima A."/>
            <person name="Narusaka M."/>
            <person name="Narusaka Y."/>
            <person name="Takano Y."/>
            <person name="Kubo Y."/>
            <person name="Shirasu K."/>
        </authorList>
    </citation>
    <scope>GENOME REANNOTATION</scope>
    <source>
        <strain evidence="2">104-T / ATCC 96160 / CBS 514.97 / LARS 414 / MAFF 240422</strain>
    </source>
</reference>
<evidence type="ECO:0000313" key="1">
    <source>
        <dbReference type="EMBL" id="TDZ19825.1"/>
    </source>
</evidence>
<accession>A0A484FQ44</accession>
<comment type="caution">
    <text evidence="1">The sequence shown here is derived from an EMBL/GenBank/DDBJ whole genome shotgun (WGS) entry which is preliminary data.</text>
</comment>
<dbReference type="AlphaFoldDB" id="A0A484FQ44"/>
<proteinExistence type="predicted"/>
<dbReference type="EMBL" id="AMCV02000018">
    <property type="protein sequence ID" value="TDZ19825.1"/>
    <property type="molecule type" value="Genomic_DNA"/>
</dbReference>
<reference evidence="2" key="1">
    <citation type="journal article" date="2013" name="New Phytol.">
        <title>Comparative genomic and transcriptomic analyses reveal the hemibiotrophic stage shift of Colletotrichum fungi.</title>
        <authorList>
            <person name="Gan P."/>
            <person name="Ikeda K."/>
            <person name="Irieda H."/>
            <person name="Narusaka M."/>
            <person name="O'Connell R.J."/>
            <person name="Narusaka Y."/>
            <person name="Takano Y."/>
            <person name="Kubo Y."/>
            <person name="Shirasu K."/>
        </authorList>
    </citation>
    <scope>NUCLEOTIDE SEQUENCE [LARGE SCALE GENOMIC DNA]</scope>
    <source>
        <strain evidence="2">104-T / ATCC 96160 / CBS 514.97 / LARS 414 / MAFF 240422</strain>
    </source>
</reference>
<gene>
    <name evidence="1" type="ORF">Cob_v006855</name>
</gene>
<sequence>MAARRLERACGISMIANGGRFWLACYQTPQDGSSITRVLMSSLSGTLKREEEKRYGLCTIGCQWYRTVLFRGIVKSFPSSPSHPGADSSTDPRLLIRSHDYRIGCIFRRAAHPEDILESSSPALGIRDLSLKSLIRGLSQSDGRSFLGTLVIGITFSSLGL</sequence>
<organism evidence="1 2">
    <name type="scientific">Colletotrichum orbiculare (strain 104-T / ATCC 96160 / CBS 514.97 / LARS 414 / MAFF 240422)</name>
    <name type="common">Cucumber anthracnose fungus</name>
    <name type="synonym">Colletotrichum lagenarium</name>
    <dbReference type="NCBI Taxonomy" id="1213857"/>
    <lineage>
        <taxon>Eukaryota</taxon>
        <taxon>Fungi</taxon>
        <taxon>Dikarya</taxon>
        <taxon>Ascomycota</taxon>
        <taxon>Pezizomycotina</taxon>
        <taxon>Sordariomycetes</taxon>
        <taxon>Hypocreomycetidae</taxon>
        <taxon>Glomerellales</taxon>
        <taxon>Glomerellaceae</taxon>
        <taxon>Colletotrichum</taxon>
        <taxon>Colletotrichum orbiculare species complex</taxon>
    </lineage>
</organism>
<evidence type="ECO:0000313" key="2">
    <source>
        <dbReference type="Proteomes" id="UP000014480"/>
    </source>
</evidence>
<dbReference type="Proteomes" id="UP000014480">
    <property type="component" value="Unassembled WGS sequence"/>
</dbReference>
<name>A0A484FQ44_COLOR</name>
<keyword evidence="2" id="KW-1185">Reference proteome</keyword>
<protein>
    <submittedName>
        <fullName evidence="1">Uncharacterized protein</fullName>
    </submittedName>
</protein>